<comment type="similarity">
    <text evidence="10">In the N-terminal section; belongs to the carbohydrate kinase PfkB family.</text>
</comment>
<reference evidence="13" key="1">
    <citation type="journal article" date="2020" name="mSystems">
        <title>Genome- and Community-Level Interaction Insights into Carbon Utilization and Element Cycling Functions of Hydrothermarchaeota in Hydrothermal Sediment.</title>
        <authorList>
            <person name="Zhou Z."/>
            <person name="Liu Y."/>
            <person name="Xu W."/>
            <person name="Pan J."/>
            <person name="Luo Z.H."/>
            <person name="Li M."/>
        </authorList>
    </citation>
    <scope>NUCLEOTIDE SEQUENCE [LARGE SCALE GENOMIC DNA]</scope>
    <source>
        <strain evidence="13">SpSt-897</strain>
    </source>
</reference>
<dbReference type="NCBIfam" id="TIGR02198">
    <property type="entry name" value="rfaE_dom_I"/>
    <property type="match status" value="1"/>
</dbReference>
<dbReference type="Gene3D" id="3.40.50.620">
    <property type="entry name" value="HUPs"/>
    <property type="match status" value="1"/>
</dbReference>
<dbReference type="InterPro" id="IPR023030">
    <property type="entry name" value="Bifunc_HldE"/>
</dbReference>
<comment type="subunit">
    <text evidence="10">Homodimer.</text>
</comment>
<dbReference type="PANTHER" id="PTHR46969">
    <property type="entry name" value="BIFUNCTIONAL PROTEIN HLDE"/>
    <property type="match status" value="1"/>
</dbReference>
<feature type="region of interest" description="Cytidylyltransferase" evidence="10">
    <location>
        <begin position="365"/>
        <end position="495"/>
    </location>
</feature>
<dbReference type="Gene3D" id="3.40.1190.20">
    <property type="match status" value="1"/>
</dbReference>
<comment type="catalytic activity">
    <reaction evidence="10">
        <text>D-glycero-beta-D-manno-heptose 7-phosphate + ATP = D-glycero-beta-D-manno-heptose 1,7-bisphosphate + ADP + H(+)</text>
        <dbReference type="Rhea" id="RHEA:27473"/>
        <dbReference type="ChEBI" id="CHEBI:15378"/>
        <dbReference type="ChEBI" id="CHEBI:30616"/>
        <dbReference type="ChEBI" id="CHEBI:60204"/>
        <dbReference type="ChEBI" id="CHEBI:60208"/>
        <dbReference type="ChEBI" id="CHEBI:456216"/>
        <dbReference type="EC" id="2.7.1.167"/>
    </reaction>
</comment>
<keyword evidence="5 10" id="KW-0547">Nucleotide-binding</keyword>
<dbReference type="UniPathway" id="UPA00356">
    <property type="reaction ID" value="UER00437"/>
</dbReference>
<evidence type="ECO:0000256" key="2">
    <source>
        <dbReference type="ARBA" id="ARBA00003753"/>
    </source>
</evidence>
<name>A0A7C3Z1Z9_9BACT</name>
<dbReference type="SUPFAM" id="SSF53613">
    <property type="entry name" value="Ribokinase-like"/>
    <property type="match status" value="1"/>
</dbReference>
<accession>A0A7C3Z1Z9</accession>
<dbReference type="InterPro" id="IPR029056">
    <property type="entry name" value="Ribokinase-like"/>
</dbReference>
<dbReference type="Pfam" id="PF01467">
    <property type="entry name" value="CTP_transf_like"/>
    <property type="match status" value="1"/>
</dbReference>
<evidence type="ECO:0000256" key="1">
    <source>
        <dbReference type="ARBA" id="ARBA00002319"/>
    </source>
</evidence>
<evidence type="ECO:0000259" key="12">
    <source>
        <dbReference type="Pfam" id="PF01467"/>
    </source>
</evidence>
<evidence type="ECO:0000256" key="9">
    <source>
        <dbReference type="ARBA" id="ARBA00023277"/>
    </source>
</evidence>
<dbReference type="PANTHER" id="PTHR46969:SF1">
    <property type="entry name" value="BIFUNCTIONAL PROTEIN HLDE"/>
    <property type="match status" value="1"/>
</dbReference>
<dbReference type="EC" id="2.7.7.70" evidence="10"/>
<dbReference type="Pfam" id="PF00294">
    <property type="entry name" value="PfkB"/>
    <property type="match status" value="1"/>
</dbReference>
<feature type="domain" description="Cytidyltransferase-like" evidence="12">
    <location>
        <begin position="365"/>
        <end position="456"/>
    </location>
</feature>
<feature type="region of interest" description="Ribokinase" evidence="10">
    <location>
        <begin position="1"/>
        <end position="340"/>
    </location>
</feature>
<dbReference type="EC" id="2.7.1.167" evidence="10"/>
<dbReference type="InterPro" id="IPR004821">
    <property type="entry name" value="Cyt_trans-like"/>
</dbReference>
<dbReference type="InterPro" id="IPR014729">
    <property type="entry name" value="Rossmann-like_a/b/a_fold"/>
</dbReference>
<evidence type="ECO:0000256" key="10">
    <source>
        <dbReference type="HAMAP-Rule" id="MF_01603"/>
    </source>
</evidence>
<dbReference type="HAMAP" id="MF_01603">
    <property type="entry name" value="HldE"/>
    <property type="match status" value="1"/>
</dbReference>
<comment type="pathway">
    <text evidence="10">Nucleotide-sugar biosynthesis; ADP-L-glycero-beta-D-manno-heptose biosynthesis; ADP-L-glycero-beta-D-manno-heptose from D-glycero-beta-D-manno-heptose 7-phosphate: step 1/4.</text>
</comment>
<gene>
    <name evidence="13" type="primary">rfaE1</name>
    <name evidence="10" type="synonym">hldE</name>
    <name evidence="13" type="ORF">ENW96_10025</name>
</gene>
<dbReference type="SUPFAM" id="SSF52374">
    <property type="entry name" value="Nucleotidylyl transferase"/>
    <property type="match status" value="1"/>
</dbReference>
<keyword evidence="3 10" id="KW-0808">Transferase</keyword>
<keyword evidence="4 10" id="KW-0548">Nucleotidyltransferase</keyword>
<dbReference type="EMBL" id="DTMF01000249">
    <property type="protein sequence ID" value="HGF34709.1"/>
    <property type="molecule type" value="Genomic_DNA"/>
</dbReference>
<evidence type="ECO:0000256" key="8">
    <source>
        <dbReference type="ARBA" id="ARBA00023268"/>
    </source>
</evidence>
<feature type="domain" description="Carbohydrate kinase PfkB" evidence="11">
    <location>
        <begin position="39"/>
        <end position="323"/>
    </location>
</feature>
<keyword evidence="7 10" id="KW-0067">ATP-binding</keyword>
<keyword evidence="9 10" id="KW-0119">Carbohydrate metabolism</keyword>
<keyword evidence="6 10" id="KW-0418">Kinase</keyword>
<evidence type="ECO:0000313" key="13">
    <source>
        <dbReference type="EMBL" id="HGF34709.1"/>
    </source>
</evidence>
<dbReference type="CDD" id="cd01172">
    <property type="entry name" value="RfaE_like"/>
    <property type="match status" value="1"/>
</dbReference>
<sequence length="495" mass="53471">MSLTWDEPTPSLERLRQADLRRFAGLRVLVAGDFMLDEYIWGKVSRISPEAPVTVVEVERETRTLGGAGNVVNNLAALGAKVEVIGLVGEDPPAATLRQELGRLKVAADGLFTAPERRTTRKTRVYGGQQQIVRIDRETRTPAPESFITRALAYLQERLPGLKALILSDYAKGVLTADFLKEAIRLARDQDVPVVVDPKGRDYTPYAFATVVTPNVRELEQTVGRPLGSWEERVAAAGELRTRLGLEAVLVTEGSAGMTLVAPRGAMKLQARTPREVFDVSGAGDTVAAVLTLGLAAGFTLGEAAALANLAAGVVVTKRGTAPILLSEMERELKGTVHQAEKIVGLAELAFIVPHLKAQGKRVVFTNGCFDLLHVGHVRFLEESRRRGDVLVVAVDTDASVRRVKGEGRPVLAEQERLRMLAALAAVDYVTLFESNQLSEILTTLQPDVLTKGSNYPEEAVGGRDLVTGYGGQVALVPVSDPVSITGLINRIRQE</sequence>
<dbReference type="GO" id="GO:0005524">
    <property type="term" value="F:ATP binding"/>
    <property type="evidence" value="ECO:0007669"/>
    <property type="project" value="UniProtKB-UniRule"/>
</dbReference>
<evidence type="ECO:0000256" key="7">
    <source>
        <dbReference type="ARBA" id="ARBA00022840"/>
    </source>
</evidence>
<comment type="catalytic activity">
    <reaction evidence="10">
        <text>D-glycero-beta-D-manno-heptose 1-phosphate + ATP + H(+) = ADP-D-glycero-beta-D-manno-heptose + diphosphate</text>
        <dbReference type="Rhea" id="RHEA:27465"/>
        <dbReference type="ChEBI" id="CHEBI:15378"/>
        <dbReference type="ChEBI" id="CHEBI:30616"/>
        <dbReference type="ChEBI" id="CHEBI:33019"/>
        <dbReference type="ChEBI" id="CHEBI:59967"/>
        <dbReference type="ChEBI" id="CHEBI:61593"/>
        <dbReference type="EC" id="2.7.7.70"/>
    </reaction>
</comment>
<comment type="function">
    <text evidence="1 10">Catalyzes the phosphorylation of D-glycero-D-manno-heptose 7-phosphate at the C-1 position to selectively form D-glycero-beta-D-manno-heptose-1,7-bisphosphate.</text>
</comment>
<feature type="active site" evidence="10">
    <location>
        <position position="285"/>
    </location>
</feature>
<evidence type="ECO:0000256" key="5">
    <source>
        <dbReference type="ARBA" id="ARBA00022741"/>
    </source>
</evidence>
<comment type="similarity">
    <text evidence="10">In the C-terminal section; belongs to the cytidylyltransferase family.</text>
</comment>
<dbReference type="GO" id="GO:0005829">
    <property type="term" value="C:cytosol"/>
    <property type="evidence" value="ECO:0007669"/>
    <property type="project" value="TreeGrafter"/>
</dbReference>
<evidence type="ECO:0000256" key="6">
    <source>
        <dbReference type="ARBA" id="ARBA00022777"/>
    </source>
</evidence>
<dbReference type="NCBIfam" id="TIGR00125">
    <property type="entry name" value="cyt_tran_rel"/>
    <property type="match status" value="1"/>
</dbReference>
<evidence type="ECO:0000259" key="11">
    <source>
        <dbReference type="Pfam" id="PF00294"/>
    </source>
</evidence>
<dbReference type="AlphaFoldDB" id="A0A7C3Z1Z9"/>
<keyword evidence="8 10" id="KW-0511">Multifunctional enzyme</keyword>
<comment type="pathway">
    <text evidence="10">Nucleotide-sugar biosynthesis; ADP-L-glycero-beta-D-manno-heptose biosynthesis; ADP-L-glycero-beta-D-manno-heptose from D-glycero-beta-D-manno-heptose 7-phosphate: step 3/4.</text>
</comment>
<dbReference type="InterPro" id="IPR011611">
    <property type="entry name" value="PfkB_dom"/>
</dbReference>
<dbReference type="GO" id="GO:0033786">
    <property type="term" value="F:heptose-1-phosphate adenylyltransferase activity"/>
    <property type="evidence" value="ECO:0007669"/>
    <property type="project" value="UniProtKB-UniRule"/>
</dbReference>
<comment type="function">
    <text evidence="2 10">Catalyzes the ADP transfer from ATP to D-glycero-beta-D-manno-heptose 1-phosphate, yielding ADP-D-glycero-beta-D-manno-heptose.</text>
</comment>
<evidence type="ECO:0000256" key="4">
    <source>
        <dbReference type="ARBA" id="ARBA00022695"/>
    </source>
</evidence>
<dbReference type="InterPro" id="IPR011913">
    <property type="entry name" value="RfaE_dom_I"/>
</dbReference>
<evidence type="ECO:0000256" key="3">
    <source>
        <dbReference type="ARBA" id="ARBA00022679"/>
    </source>
</evidence>
<comment type="caution">
    <text evidence="13">The sequence shown here is derived from an EMBL/GenBank/DDBJ whole genome shotgun (WGS) entry which is preliminary data.</text>
</comment>
<organism evidence="13">
    <name type="scientific">Desulfobacca acetoxidans</name>
    <dbReference type="NCBI Taxonomy" id="60893"/>
    <lineage>
        <taxon>Bacteria</taxon>
        <taxon>Pseudomonadati</taxon>
        <taxon>Thermodesulfobacteriota</taxon>
        <taxon>Desulfobaccia</taxon>
        <taxon>Desulfobaccales</taxon>
        <taxon>Desulfobaccaceae</taxon>
        <taxon>Desulfobacca</taxon>
    </lineage>
</organism>
<dbReference type="GO" id="GO:0097171">
    <property type="term" value="P:ADP-L-glycero-beta-D-manno-heptose biosynthetic process"/>
    <property type="evidence" value="ECO:0007669"/>
    <property type="project" value="UniProtKB-UniPathway"/>
</dbReference>
<protein>
    <recommendedName>
        <fullName evidence="10">Bifunctional protein HldE</fullName>
    </recommendedName>
    <domain>
        <recommendedName>
            <fullName evidence="10">D-beta-D-heptose 7-phosphate kinase</fullName>
            <ecNumber evidence="10">2.7.1.167</ecNumber>
        </recommendedName>
        <alternativeName>
            <fullName evidence="10">D-beta-D-heptose 7-phosphotransferase</fullName>
        </alternativeName>
        <alternativeName>
            <fullName evidence="10">D-glycero-beta-D-manno-heptose-7-phosphate kinase</fullName>
        </alternativeName>
    </domain>
    <domain>
        <recommendedName>
            <fullName evidence="10">D-beta-D-heptose 1-phosphate adenylyltransferase</fullName>
            <ecNumber evidence="10">2.7.7.70</ecNumber>
        </recommendedName>
        <alternativeName>
            <fullName evidence="10">D-glycero-beta-D-manno-heptose 1-phosphate adenylyltransferase</fullName>
        </alternativeName>
    </domain>
</protein>
<proteinExistence type="inferred from homology"/>
<dbReference type="GO" id="GO:0033785">
    <property type="term" value="F:heptose 7-phosphate kinase activity"/>
    <property type="evidence" value="ECO:0007669"/>
    <property type="project" value="UniProtKB-UniRule"/>
</dbReference>
<dbReference type="GO" id="GO:0016773">
    <property type="term" value="F:phosphotransferase activity, alcohol group as acceptor"/>
    <property type="evidence" value="ECO:0007669"/>
    <property type="project" value="InterPro"/>
</dbReference>
<feature type="binding site" evidence="10">
    <location>
        <begin position="215"/>
        <end position="218"/>
    </location>
    <ligand>
        <name>ATP</name>
        <dbReference type="ChEBI" id="CHEBI:30616"/>
    </ligand>
</feature>